<proteinExistence type="predicted"/>
<name>A0A931MY78_9HYPH</name>
<comment type="caution">
    <text evidence="3">The sequence shown here is derived from an EMBL/GenBank/DDBJ whole genome shotgun (WGS) entry which is preliminary data.</text>
</comment>
<keyword evidence="1" id="KW-1133">Transmembrane helix</keyword>
<feature type="transmembrane region" description="Helical" evidence="1">
    <location>
        <begin position="43"/>
        <end position="63"/>
    </location>
</feature>
<keyword evidence="4" id="KW-1185">Reference proteome</keyword>
<keyword evidence="1" id="KW-0472">Membrane</keyword>
<evidence type="ECO:0000259" key="2">
    <source>
        <dbReference type="Pfam" id="PF07331"/>
    </source>
</evidence>
<keyword evidence="1" id="KW-0812">Transmembrane</keyword>
<dbReference type="Proteomes" id="UP000631694">
    <property type="component" value="Unassembled WGS sequence"/>
</dbReference>
<organism evidence="3 4">
    <name type="scientific">Methylobrevis albus</name>
    <dbReference type="NCBI Taxonomy" id="2793297"/>
    <lineage>
        <taxon>Bacteria</taxon>
        <taxon>Pseudomonadati</taxon>
        <taxon>Pseudomonadota</taxon>
        <taxon>Alphaproteobacteria</taxon>
        <taxon>Hyphomicrobiales</taxon>
        <taxon>Pleomorphomonadaceae</taxon>
        <taxon>Methylobrevis</taxon>
    </lineage>
</organism>
<dbReference type="RefSeq" id="WP_197310796.1">
    <property type="nucleotide sequence ID" value="NZ_JADZLT010000049.1"/>
</dbReference>
<gene>
    <name evidence="3" type="ORF">I5731_07780</name>
</gene>
<sequence length="159" mass="16690">MIPRSQRGALAVGLAVATIGLAVLAITLQVQTSPMYSRVGPTAFPYGIGAVLSLLGLLLMLDARRGSWICEATETNADKPDWKAIAIIVTGFVAAMILVATVGFIIAATALFTAATIAFGLRKPVKSAAIGFVIAFIAYFTFAKLLGLRMGTGIIERFL</sequence>
<dbReference type="Pfam" id="PF07331">
    <property type="entry name" value="TctB"/>
    <property type="match status" value="1"/>
</dbReference>
<protein>
    <submittedName>
        <fullName evidence="3">Tripartite tricarboxylate transporter TctB family protein</fullName>
    </submittedName>
</protein>
<feature type="transmembrane region" description="Helical" evidence="1">
    <location>
        <begin position="129"/>
        <end position="148"/>
    </location>
</feature>
<dbReference type="EMBL" id="JADZLT010000049">
    <property type="protein sequence ID" value="MBH0237715.1"/>
    <property type="molecule type" value="Genomic_DNA"/>
</dbReference>
<dbReference type="InterPro" id="IPR009936">
    <property type="entry name" value="DUF1468"/>
</dbReference>
<reference evidence="3" key="1">
    <citation type="submission" date="2020-12" db="EMBL/GenBank/DDBJ databases">
        <title>Methylobrevis albus sp. nov., isolated from fresh water lack sediment.</title>
        <authorList>
            <person name="Zou Q."/>
        </authorList>
    </citation>
    <scope>NUCLEOTIDE SEQUENCE</scope>
    <source>
        <strain evidence="3">L22</strain>
    </source>
</reference>
<feature type="transmembrane region" description="Helical" evidence="1">
    <location>
        <begin position="84"/>
        <end position="117"/>
    </location>
</feature>
<evidence type="ECO:0000256" key="1">
    <source>
        <dbReference type="SAM" id="Phobius"/>
    </source>
</evidence>
<evidence type="ECO:0000313" key="4">
    <source>
        <dbReference type="Proteomes" id="UP000631694"/>
    </source>
</evidence>
<feature type="transmembrane region" description="Helical" evidence="1">
    <location>
        <begin position="9"/>
        <end position="31"/>
    </location>
</feature>
<accession>A0A931MY78</accession>
<feature type="domain" description="DUF1468" evidence="2">
    <location>
        <begin position="11"/>
        <end position="149"/>
    </location>
</feature>
<dbReference type="AlphaFoldDB" id="A0A931MY78"/>
<evidence type="ECO:0000313" key="3">
    <source>
        <dbReference type="EMBL" id="MBH0237715.1"/>
    </source>
</evidence>